<dbReference type="Gene3D" id="3.40.50.1820">
    <property type="entry name" value="alpha/beta hydrolase"/>
    <property type="match status" value="1"/>
</dbReference>
<accession>A0A916ZKD5</accession>
<dbReference type="GO" id="GO:0016787">
    <property type="term" value="F:hydrolase activity"/>
    <property type="evidence" value="ECO:0007669"/>
    <property type="project" value="UniProtKB-KW"/>
</dbReference>
<evidence type="ECO:0000256" key="2">
    <source>
        <dbReference type="SAM" id="SignalP"/>
    </source>
</evidence>
<dbReference type="InterPro" id="IPR050300">
    <property type="entry name" value="GDXG_lipolytic_enzyme"/>
</dbReference>
<organism evidence="4 5">
    <name type="scientific">Aureimonas endophytica</name>
    <dbReference type="NCBI Taxonomy" id="2027858"/>
    <lineage>
        <taxon>Bacteria</taxon>
        <taxon>Pseudomonadati</taxon>
        <taxon>Pseudomonadota</taxon>
        <taxon>Alphaproteobacteria</taxon>
        <taxon>Hyphomicrobiales</taxon>
        <taxon>Aurantimonadaceae</taxon>
        <taxon>Aureimonas</taxon>
    </lineage>
</organism>
<dbReference type="RefSeq" id="WP_188908289.1">
    <property type="nucleotide sequence ID" value="NZ_BMIQ01000003.1"/>
</dbReference>
<keyword evidence="2" id="KW-0732">Signal</keyword>
<gene>
    <name evidence="4" type="ORF">GCM10011390_21280</name>
</gene>
<dbReference type="InterPro" id="IPR013094">
    <property type="entry name" value="AB_hydrolase_3"/>
</dbReference>
<feature type="signal peptide" evidence="2">
    <location>
        <begin position="1"/>
        <end position="23"/>
    </location>
</feature>
<reference evidence="4" key="2">
    <citation type="submission" date="2020-09" db="EMBL/GenBank/DDBJ databases">
        <authorList>
            <person name="Sun Q."/>
            <person name="Zhou Y."/>
        </authorList>
    </citation>
    <scope>NUCLEOTIDE SEQUENCE</scope>
    <source>
        <strain evidence="4">CGMCC 1.15367</strain>
    </source>
</reference>
<evidence type="ECO:0000256" key="1">
    <source>
        <dbReference type="ARBA" id="ARBA00022801"/>
    </source>
</evidence>
<dbReference type="SUPFAM" id="SSF53474">
    <property type="entry name" value="alpha/beta-Hydrolases"/>
    <property type="match status" value="1"/>
</dbReference>
<keyword evidence="1" id="KW-0378">Hydrolase</keyword>
<keyword evidence="5" id="KW-1185">Reference proteome</keyword>
<evidence type="ECO:0000313" key="5">
    <source>
        <dbReference type="Proteomes" id="UP000644699"/>
    </source>
</evidence>
<sequence>MKIMSPLVAALAAATIMSTAAFAQTATPTPAPATEIANPAMAQPAPEMKAVLDKLKELGAKPIGTQSVEETRKGPTPADAAMAVMKEKGIQPDAAVKAVKTKDMMIPGAAGEIPIRIYTPEGSGPFPIVVYFHGGGWVIADINTYDASARGIAAGAKAIVVSADYRHAPEHKFPAAHDDANAAYKWAVENSGSFNGDAKKVALVGESAGGNLAANVAITARDQKLTAPLAEVLVYPIAGKDMMTPSYVENAEAMPLSKKAMEWFVSNVFASKDQAADPRIDLVNRSDLAGLPPTTIINAQIDPLRSEGEMLADKLKAAGVTTEQKSFAGVTHEFFGMATVVPQAKEATDMAVAALREAFGN</sequence>
<dbReference type="Proteomes" id="UP000644699">
    <property type="component" value="Unassembled WGS sequence"/>
</dbReference>
<name>A0A916ZKD5_9HYPH</name>
<reference evidence="4" key="1">
    <citation type="journal article" date="2014" name="Int. J. Syst. Evol. Microbiol.">
        <title>Complete genome sequence of Corynebacterium casei LMG S-19264T (=DSM 44701T), isolated from a smear-ripened cheese.</title>
        <authorList>
            <consortium name="US DOE Joint Genome Institute (JGI-PGF)"/>
            <person name="Walter F."/>
            <person name="Albersmeier A."/>
            <person name="Kalinowski J."/>
            <person name="Ruckert C."/>
        </authorList>
    </citation>
    <scope>NUCLEOTIDE SEQUENCE</scope>
    <source>
        <strain evidence="4">CGMCC 1.15367</strain>
    </source>
</reference>
<dbReference type="PANTHER" id="PTHR48081:SF8">
    <property type="entry name" value="ALPHA_BETA HYDROLASE FOLD-3 DOMAIN-CONTAINING PROTEIN-RELATED"/>
    <property type="match status" value="1"/>
</dbReference>
<comment type="caution">
    <text evidence="4">The sequence shown here is derived from an EMBL/GenBank/DDBJ whole genome shotgun (WGS) entry which is preliminary data.</text>
</comment>
<feature type="domain" description="Alpha/beta hydrolase fold-3" evidence="3">
    <location>
        <begin position="129"/>
        <end position="335"/>
    </location>
</feature>
<dbReference type="InterPro" id="IPR029058">
    <property type="entry name" value="AB_hydrolase_fold"/>
</dbReference>
<proteinExistence type="predicted"/>
<dbReference type="Pfam" id="PF07859">
    <property type="entry name" value="Abhydrolase_3"/>
    <property type="match status" value="1"/>
</dbReference>
<dbReference type="EMBL" id="BMIQ01000003">
    <property type="protein sequence ID" value="GGE02160.1"/>
    <property type="molecule type" value="Genomic_DNA"/>
</dbReference>
<protein>
    <submittedName>
        <fullName evidence="4">Lipase</fullName>
    </submittedName>
</protein>
<feature type="chain" id="PRO_5037403590" evidence="2">
    <location>
        <begin position="24"/>
        <end position="361"/>
    </location>
</feature>
<evidence type="ECO:0000259" key="3">
    <source>
        <dbReference type="Pfam" id="PF07859"/>
    </source>
</evidence>
<dbReference type="AlphaFoldDB" id="A0A916ZKD5"/>
<dbReference type="PANTHER" id="PTHR48081">
    <property type="entry name" value="AB HYDROLASE SUPERFAMILY PROTEIN C4A8.06C"/>
    <property type="match status" value="1"/>
</dbReference>
<evidence type="ECO:0000313" key="4">
    <source>
        <dbReference type="EMBL" id="GGE02160.1"/>
    </source>
</evidence>